<feature type="domain" description="Heterokaryon incompatibility" evidence="1">
    <location>
        <begin position="102"/>
        <end position="237"/>
    </location>
</feature>
<dbReference type="AlphaFoldDB" id="A0A6A6QSE7"/>
<feature type="non-terminal residue" evidence="2">
    <location>
        <position position="256"/>
    </location>
</feature>
<dbReference type="Pfam" id="PF06985">
    <property type="entry name" value="HET"/>
    <property type="match status" value="1"/>
</dbReference>
<dbReference type="EMBL" id="MU004189">
    <property type="protein sequence ID" value="KAF2495438.1"/>
    <property type="molecule type" value="Genomic_DNA"/>
</dbReference>
<dbReference type="PANTHER" id="PTHR33112">
    <property type="entry name" value="DOMAIN PROTEIN, PUTATIVE-RELATED"/>
    <property type="match status" value="1"/>
</dbReference>
<dbReference type="InterPro" id="IPR010730">
    <property type="entry name" value="HET"/>
</dbReference>
<protein>
    <submittedName>
        <fullName evidence="2">HET-domain-containing protein</fullName>
    </submittedName>
</protein>
<dbReference type="Proteomes" id="UP000799750">
    <property type="component" value="Unassembled WGS sequence"/>
</dbReference>
<accession>A0A6A6QSE7</accession>
<dbReference type="OrthoDB" id="5428863at2759"/>
<name>A0A6A6QSE7_9PEZI</name>
<proteinExistence type="predicted"/>
<evidence type="ECO:0000313" key="3">
    <source>
        <dbReference type="Proteomes" id="UP000799750"/>
    </source>
</evidence>
<organism evidence="2 3">
    <name type="scientific">Lophium mytilinum</name>
    <dbReference type="NCBI Taxonomy" id="390894"/>
    <lineage>
        <taxon>Eukaryota</taxon>
        <taxon>Fungi</taxon>
        <taxon>Dikarya</taxon>
        <taxon>Ascomycota</taxon>
        <taxon>Pezizomycotina</taxon>
        <taxon>Dothideomycetes</taxon>
        <taxon>Pleosporomycetidae</taxon>
        <taxon>Mytilinidiales</taxon>
        <taxon>Mytilinidiaceae</taxon>
        <taxon>Lophium</taxon>
    </lineage>
</organism>
<evidence type="ECO:0000259" key="1">
    <source>
        <dbReference type="Pfam" id="PF06985"/>
    </source>
</evidence>
<dbReference type="PANTHER" id="PTHR33112:SF1">
    <property type="entry name" value="HETEROKARYON INCOMPATIBILITY DOMAIN-CONTAINING PROTEIN"/>
    <property type="match status" value="1"/>
</dbReference>
<reference evidence="2" key="1">
    <citation type="journal article" date="2020" name="Stud. Mycol.">
        <title>101 Dothideomycetes genomes: a test case for predicting lifestyles and emergence of pathogens.</title>
        <authorList>
            <person name="Haridas S."/>
            <person name="Albert R."/>
            <person name="Binder M."/>
            <person name="Bloem J."/>
            <person name="Labutti K."/>
            <person name="Salamov A."/>
            <person name="Andreopoulos B."/>
            <person name="Baker S."/>
            <person name="Barry K."/>
            <person name="Bills G."/>
            <person name="Bluhm B."/>
            <person name="Cannon C."/>
            <person name="Castanera R."/>
            <person name="Culley D."/>
            <person name="Daum C."/>
            <person name="Ezra D."/>
            <person name="Gonzalez J."/>
            <person name="Henrissat B."/>
            <person name="Kuo A."/>
            <person name="Liang C."/>
            <person name="Lipzen A."/>
            <person name="Lutzoni F."/>
            <person name="Magnuson J."/>
            <person name="Mondo S."/>
            <person name="Nolan M."/>
            <person name="Ohm R."/>
            <person name="Pangilinan J."/>
            <person name="Park H.-J."/>
            <person name="Ramirez L."/>
            <person name="Alfaro M."/>
            <person name="Sun H."/>
            <person name="Tritt A."/>
            <person name="Yoshinaga Y."/>
            <person name="Zwiers L.-H."/>
            <person name="Turgeon B."/>
            <person name="Goodwin S."/>
            <person name="Spatafora J."/>
            <person name="Crous P."/>
            <person name="Grigoriev I."/>
        </authorList>
    </citation>
    <scope>NUCLEOTIDE SEQUENCE</scope>
    <source>
        <strain evidence="2">CBS 269.34</strain>
    </source>
</reference>
<keyword evidence="3" id="KW-1185">Reference proteome</keyword>
<gene>
    <name evidence="2" type="ORF">BU16DRAFT_460996</name>
</gene>
<sequence length="256" mass="29065">MPCSFKTSEDDRNRFANNYGVSFFNEYGIIAPSYPGFGHSWDFPIRAIDPIISDWSILTDWIHRCEFDHCPCNATPPAASFQIKLIDCMDKSIVIASTSCKYVALSYVWGYGQTVQSPENGVLPTEIPRTISDAVKATISLGYQYLWCDRYCIDQHNITEKQQQIGSMDCIYRNAHITIIAASGEDDDFGLPGVNHTPRILHPEIFLANARLSCAIPDPIHILSKSKWASRAWTYQEALLSKRRLIFTEQCVYFEC</sequence>
<evidence type="ECO:0000313" key="2">
    <source>
        <dbReference type="EMBL" id="KAF2495438.1"/>
    </source>
</evidence>